<dbReference type="Proteomes" id="UP000244140">
    <property type="component" value="Unassembled WGS sequence"/>
</dbReference>
<gene>
    <name evidence="3" type="ORF">DAI13_10775</name>
    <name evidence="4" type="ORF">EU507_03880</name>
</gene>
<dbReference type="EMBL" id="PZZH01000001">
    <property type="protein sequence ID" value="PTN78207.1"/>
    <property type="molecule type" value="Genomic_DNA"/>
</dbReference>
<dbReference type="SUPFAM" id="SSF47413">
    <property type="entry name" value="lambda repressor-like DNA-binding domains"/>
    <property type="match status" value="1"/>
</dbReference>
<accession>A0A855UA08</accession>
<evidence type="ECO:0000313" key="6">
    <source>
        <dbReference type="Proteomes" id="UP000292223"/>
    </source>
</evidence>
<evidence type="ECO:0000313" key="4">
    <source>
        <dbReference type="EMBL" id="RYU34866.1"/>
    </source>
</evidence>
<dbReference type="SMART" id="SM00530">
    <property type="entry name" value="HTH_XRE"/>
    <property type="match status" value="1"/>
</dbReference>
<organism evidence="3 5">
    <name type="scientific">Enterococcus faecalis</name>
    <name type="common">Streptococcus faecalis</name>
    <dbReference type="NCBI Taxonomy" id="1351"/>
    <lineage>
        <taxon>Bacteria</taxon>
        <taxon>Bacillati</taxon>
        <taxon>Bacillota</taxon>
        <taxon>Bacilli</taxon>
        <taxon>Lactobacillales</taxon>
        <taxon>Enterococcaceae</taxon>
        <taxon>Enterococcus</taxon>
    </lineage>
</organism>
<dbReference type="GO" id="GO:0003677">
    <property type="term" value="F:DNA binding"/>
    <property type="evidence" value="ECO:0007669"/>
    <property type="project" value="UniProtKB-KW"/>
</dbReference>
<reference evidence="4 6" key="2">
    <citation type="submission" date="2019-02" db="EMBL/GenBank/DDBJ databases">
        <title>From farm to fork: dissemination of Tn554::fexA-optrA in linezolid-resistant Enterococcus faecalis clones from chicken feces and meat in Tunisia.</title>
        <authorList>
            <person name="Tedim A.P."/>
            <person name="Elghaieb H."/>
            <person name="Abbassi M.S."/>
            <person name="Novais C."/>
            <person name="Hassen A."/>
            <person name="Peixe L."/>
            <person name="Freitas A.R."/>
        </authorList>
    </citation>
    <scope>NUCLEOTIDE SEQUENCE [LARGE SCALE GENOMIC DNA]</scope>
    <source>
        <strain evidence="4 6">728T</strain>
    </source>
</reference>
<evidence type="ECO:0000259" key="2">
    <source>
        <dbReference type="PROSITE" id="PS50943"/>
    </source>
</evidence>
<sequence>MNQWLKKKRESLGYTQESFAKEIGIAKTTYSSYEQGYRNPTVQTAKKMAKILQVPWTIFFDEEVLETYDF</sequence>
<feature type="domain" description="HTH cro/C1-type" evidence="2">
    <location>
        <begin position="5"/>
        <end position="59"/>
    </location>
</feature>
<dbReference type="CDD" id="cd00093">
    <property type="entry name" value="HTH_XRE"/>
    <property type="match status" value="1"/>
</dbReference>
<dbReference type="PANTHER" id="PTHR46558">
    <property type="entry name" value="TRACRIPTIONAL REGULATORY PROTEIN-RELATED-RELATED"/>
    <property type="match status" value="1"/>
</dbReference>
<evidence type="ECO:0000313" key="5">
    <source>
        <dbReference type="Proteomes" id="UP000244140"/>
    </source>
</evidence>
<evidence type="ECO:0000256" key="1">
    <source>
        <dbReference type="ARBA" id="ARBA00023125"/>
    </source>
</evidence>
<name>A0A855UA08_ENTFL</name>
<dbReference type="Pfam" id="PF01381">
    <property type="entry name" value="HTH_3"/>
    <property type="match status" value="1"/>
</dbReference>
<dbReference type="EMBL" id="SEWT01000002">
    <property type="protein sequence ID" value="RYU34866.1"/>
    <property type="molecule type" value="Genomic_DNA"/>
</dbReference>
<reference evidence="3 5" key="1">
    <citation type="submission" date="2018-04" db="EMBL/GenBank/DDBJ databases">
        <authorList>
            <person name="Van Tyne D."/>
        </authorList>
    </citation>
    <scope>NUCLEOTIDE SEQUENCE [LARGE SCALE GENOMIC DNA]</scope>
    <source>
        <strain evidence="3 5">B2535</strain>
    </source>
</reference>
<dbReference type="Gene3D" id="1.10.260.40">
    <property type="entry name" value="lambda repressor-like DNA-binding domains"/>
    <property type="match status" value="1"/>
</dbReference>
<keyword evidence="1" id="KW-0238">DNA-binding</keyword>
<comment type="caution">
    <text evidence="3">The sequence shown here is derived from an EMBL/GenBank/DDBJ whole genome shotgun (WGS) entry which is preliminary data.</text>
</comment>
<dbReference type="InterPro" id="IPR001387">
    <property type="entry name" value="Cro/C1-type_HTH"/>
</dbReference>
<dbReference type="AlphaFoldDB" id="A0A855UA08"/>
<proteinExistence type="predicted"/>
<dbReference type="PROSITE" id="PS50943">
    <property type="entry name" value="HTH_CROC1"/>
    <property type="match status" value="1"/>
</dbReference>
<protein>
    <submittedName>
        <fullName evidence="3">XRE family transcriptional regulator</fullName>
    </submittedName>
</protein>
<dbReference type="PANTHER" id="PTHR46558:SF14">
    <property type="entry name" value="HTH-TYPE TRANSCRIPTIONAL REGULATOR ANSR"/>
    <property type="match status" value="1"/>
</dbReference>
<dbReference type="InterPro" id="IPR010982">
    <property type="entry name" value="Lambda_DNA-bd_dom_sf"/>
</dbReference>
<dbReference type="Proteomes" id="UP000292223">
    <property type="component" value="Unassembled WGS sequence"/>
</dbReference>
<evidence type="ECO:0000313" key="3">
    <source>
        <dbReference type="EMBL" id="PTN78207.1"/>
    </source>
</evidence>